<evidence type="ECO:0000313" key="5">
    <source>
        <dbReference type="EMBL" id="MCM2437539.1"/>
    </source>
</evidence>
<dbReference type="Gene3D" id="3.60.21.10">
    <property type="match status" value="1"/>
</dbReference>
<dbReference type="InterPro" id="IPR006146">
    <property type="entry name" value="5'-Nucleotdase_CS"/>
</dbReference>
<organism evidence="5 6">
    <name type="scientific">Periweissella beninensis</name>
    <dbReference type="NCBI Taxonomy" id="504936"/>
    <lineage>
        <taxon>Bacteria</taxon>
        <taxon>Bacillati</taxon>
        <taxon>Bacillota</taxon>
        <taxon>Bacilli</taxon>
        <taxon>Lactobacillales</taxon>
        <taxon>Lactobacillaceae</taxon>
        <taxon>Periweissella</taxon>
    </lineage>
</organism>
<dbReference type="PANTHER" id="PTHR11575:SF23">
    <property type="entry name" value="5-NUCLEOTIDASE FAMILY PROTEIN"/>
    <property type="match status" value="1"/>
</dbReference>
<keyword evidence="2" id="KW-0378">Hydrolase</keyword>
<protein>
    <submittedName>
        <fullName evidence="5">Metallophosphoesterase</fullName>
    </submittedName>
</protein>
<evidence type="ECO:0000313" key="6">
    <source>
        <dbReference type="Proteomes" id="UP001057481"/>
    </source>
</evidence>
<name>A0ABT0VJE6_9LACO</name>
<evidence type="ECO:0000256" key="2">
    <source>
        <dbReference type="RuleBase" id="RU362119"/>
    </source>
</evidence>
<keyword evidence="2" id="KW-0547">Nucleotide-binding</keyword>
<dbReference type="InterPro" id="IPR008334">
    <property type="entry name" value="5'-Nucleotdase_C"/>
</dbReference>
<dbReference type="InterPro" id="IPR029052">
    <property type="entry name" value="Metallo-depent_PP-like"/>
</dbReference>
<reference evidence="5" key="1">
    <citation type="submission" date="2021-04" db="EMBL/GenBank/DDBJ databases">
        <title>Taxonomic assessment of Weissella genus.</title>
        <authorList>
            <person name="Fanelli F."/>
            <person name="Chieffi D."/>
            <person name="Dell'Aquila A."/>
            <person name="Gyu-Sung C."/>
            <person name="Franz C.M.A.P."/>
            <person name="Fusco V."/>
        </authorList>
    </citation>
    <scope>NUCLEOTIDE SEQUENCE</scope>
    <source>
        <strain evidence="5">LMG 25373</strain>
    </source>
</reference>
<dbReference type="InterPro" id="IPR004843">
    <property type="entry name" value="Calcineurin-like_PHP"/>
</dbReference>
<dbReference type="PROSITE" id="PS00785">
    <property type="entry name" value="5_NUCLEOTIDASE_1"/>
    <property type="match status" value="1"/>
</dbReference>
<comment type="caution">
    <text evidence="5">The sequence shown here is derived from an EMBL/GenBank/DDBJ whole genome shotgun (WGS) entry which is preliminary data.</text>
</comment>
<dbReference type="InterPro" id="IPR011240">
    <property type="entry name" value="Pesterase_YunD"/>
</dbReference>
<dbReference type="InterPro" id="IPR036907">
    <property type="entry name" value="5'-Nucleotdase_C_sf"/>
</dbReference>
<dbReference type="PIRSF" id="PIRSF036361">
    <property type="entry name" value="YunD"/>
    <property type="match status" value="1"/>
</dbReference>
<evidence type="ECO:0000256" key="1">
    <source>
        <dbReference type="ARBA" id="ARBA00022729"/>
    </source>
</evidence>
<feature type="domain" description="Calcineurin-like phosphoesterase" evidence="3">
    <location>
        <begin position="8"/>
        <end position="208"/>
    </location>
</feature>
<dbReference type="SUPFAM" id="SSF56300">
    <property type="entry name" value="Metallo-dependent phosphatases"/>
    <property type="match status" value="1"/>
</dbReference>
<accession>A0ABT0VJE6</accession>
<keyword evidence="6" id="KW-1185">Reference proteome</keyword>
<dbReference type="RefSeq" id="WP_205143507.1">
    <property type="nucleotide sequence ID" value="NZ_JAFBDN010000007.1"/>
</dbReference>
<sequence length="459" mass="51891">MAKESIITLIHTNDLHSHLENWPKIRRYLNAQQQNLKTANNDVFTFDIGDALDRVNPLTEATLGTANIALLNQAHYDGVTIGNNEGLSLPQTALNKLYDTAEFPVICANIFDKKTGVRPSWATPISYQTAQDGTKIAVIGLTAPFPDSYPLRNWTVTDIWSLLTDLIKTATKQADIIILLSHLGIDTDRQIAKAYPAVDVILGAHTHHLLEHGEVINNTLLAAAGKWGRWIGKINLFIENHKIVKKIARVTITDELPKIAADDVEIAGYFTVGEQQLTASKIAKLKEPLRRNDGTLMQETLNMLKARTNTPAAFLSTGLFLTDLPVGYINKNDLLKLLPHHMYPMVTELDGQNLIRLLKEMHKNQMFMRGFKMVGLGFRGKALGDIVFDGIHYDLKLKQWYYDNELIDEQKRYQIASLDYYKFLPFLPSIEIAGKNRIIMEKILREELADYLMQTYPLN</sequence>
<gene>
    <name evidence="5" type="ORF">KAK10_06415</name>
</gene>
<dbReference type="InterPro" id="IPR006179">
    <property type="entry name" value="5_nucleotidase/apyrase"/>
</dbReference>
<evidence type="ECO:0000259" key="3">
    <source>
        <dbReference type="Pfam" id="PF00149"/>
    </source>
</evidence>
<dbReference type="Gene3D" id="3.90.780.10">
    <property type="entry name" value="5'-Nucleotidase, C-terminal domain"/>
    <property type="match status" value="1"/>
</dbReference>
<keyword evidence="1" id="KW-0732">Signal</keyword>
<dbReference type="Pfam" id="PF00149">
    <property type="entry name" value="Metallophos"/>
    <property type="match status" value="1"/>
</dbReference>
<dbReference type="EMBL" id="JAGMVS010000064">
    <property type="protein sequence ID" value="MCM2437539.1"/>
    <property type="molecule type" value="Genomic_DNA"/>
</dbReference>
<dbReference type="SUPFAM" id="SSF55816">
    <property type="entry name" value="5'-nucleotidase (syn. UDP-sugar hydrolase), C-terminal domain"/>
    <property type="match status" value="1"/>
</dbReference>
<dbReference type="PRINTS" id="PR01607">
    <property type="entry name" value="APYRASEFAMLY"/>
</dbReference>
<evidence type="ECO:0000259" key="4">
    <source>
        <dbReference type="Pfam" id="PF02872"/>
    </source>
</evidence>
<comment type="similarity">
    <text evidence="2">Belongs to the 5'-nucleotidase family.</text>
</comment>
<dbReference type="Pfam" id="PF02872">
    <property type="entry name" value="5_nucleotid_C"/>
    <property type="match status" value="1"/>
</dbReference>
<dbReference type="Proteomes" id="UP001057481">
    <property type="component" value="Unassembled WGS sequence"/>
</dbReference>
<dbReference type="PANTHER" id="PTHR11575">
    <property type="entry name" value="5'-NUCLEOTIDASE-RELATED"/>
    <property type="match status" value="1"/>
</dbReference>
<proteinExistence type="inferred from homology"/>
<feature type="domain" description="5'-Nucleotidase C-terminal" evidence="4">
    <location>
        <begin position="294"/>
        <end position="421"/>
    </location>
</feature>
<dbReference type="CDD" id="cd00845">
    <property type="entry name" value="MPP_UshA_N_like"/>
    <property type="match status" value="1"/>
</dbReference>